<accession>A0ABW9F9S6</accession>
<feature type="compositionally biased region" description="Polar residues" evidence="2">
    <location>
        <begin position="216"/>
        <end position="227"/>
    </location>
</feature>
<keyword evidence="5" id="KW-1185">Reference proteome</keyword>
<dbReference type="Proteomes" id="UP001629745">
    <property type="component" value="Unassembled WGS sequence"/>
</dbReference>
<evidence type="ECO:0000256" key="2">
    <source>
        <dbReference type="SAM" id="MobiDB-lite"/>
    </source>
</evidence>
<gene>
    <name evidence="4" type="ORF">ABEU20_000831</name>
</gene>
<feature type="region of interest" description="Disordered" evidence="2">
    <location>
        <begin position="1"/>
        <end position="22"/>
    </location>
</feature>
<reference evidence="4 5" key="1">
    <citation type="submission" date="2023-11" db="EMBL/GenBank/DDBJ databases">
        <authorList>
            <person name="Val-Calvo J."/>
            <person name="Scortti M."/>
            <person name="Vazquez-Boland J."/>
        </authorList>
    </citation>
    <scope>NUCLEOTIDE SEQUENCE [LARGE SCALE GENOMIC DNA]</scope>
    <source>
        <strain evidence="4 5">PAM 2766</strain>
    </source>
</reference>
<feature type="coiled-coil region" evidence="1">
    <location>
        <begin position="90"/>
        <end position="117"/>
    </location>
</feature>
<dbReference type="EMBL" id="JBDLNV010000001">
    <property type="protein sequence ID" value="MFM1722277.1"/>
    <property type="molecule type" value="Genomic_DNA"/>
</dbReference>
<feature type="transmembrane region" description="Helical" evidence="3">
    <location>
        <begin position="59"/>
        <end position="79"/>
    </location>
</feature>
<evidence type="ECO:0000256" key="3">
    <source>
        <dbReference type="SAM" id="Phobius"/>
    </source>
</evidence>
<evidence type="ECO:0000313" key="4">
    <source>
        <dbReference type="EMBL" id="MFM1722277.1"/>
    </source>
</evidence>
<name>A0ABW9F9S6_9NOCA</name>
<dbReference type="RefSeq" id="WP_420162837.1">
    <property type="nucleotide sequence ID" value="NZ_JBDLNV010000001.1"/>
</dbReference>
<evidence type="ECO:0000313" key="5">
    <source>
        <dbReference type="Proteomes" id="UP001629745"/>
    </source>
</evidence>
<evidence type="ECO:0000256" key="1">
    <source>
        <dbReference type="SAM" id="Coils"/>
    </source>
</evidence>
<feature type="region of interest" description="Disordered" evidence="2">
    <location>
        <begin position="145"/>
        <end position="235"/>
    </location>
</feature>
<feature type="compositionally biased region" description="Pro residues" evidence="2">
    <location>
        <begin position="182"/>
        <end position="196"/>
    </location>
</feature>
<keyword evidence="3" id="KW-0472">Membrane</keyword>
<keyword evidence="1" id="KW-0175">Coiled coil</keyword>
<proteinExistence type="predicted"/>
<sequence>MTVQMTPVGVGSASLRRSDAAQRAYERRKQRATVAGHPSASDTRFTSVATVPKDVVARIPFVAGIIGLLCLGLAVTLLLTTRSAEDSYELAGARAHNQSLREQAVELKREVEAGNSAPVLAQKAAEQGLIPAKDPARLLLSSDGSVQVVGTPKPAEGKPVAPLDRAPAPTVVPERAQQQTRPTPPTTARPTTPPTTAPTTTAATPPPANEGRIQAQGEQLTPVTVITQPPVDARR</sequence>
<keyword evidence="3" id="KW-0812">Transmembrane</keyword>
<comment type="caution">
    <text evidence="4">The sequence shown here is derived from an EMBL/GenBank/DDBJ whole genome shotgun (WGS) entry which is preliminary data.</text>
</comment>
<protein>
    <submittedName>
        <fullName evidence="4">Uncharacterized protein</fullName>
    </submittedName>
</protein>
<keyword evidence="3" id="KW-1133">Transmembrane helix</keyword>
<organism evidence="4 5">
    <name type="scientific">Rhodococcus parequi</name>
    <dbReference type="NCBI Taxonomy" id="3137122"/>
    <lineage>
        <taxon>Bacteria</taxon>
        <taxon>Bacillati</taxon>
        <taxon>Actinomycetota</taxon>
        <taxon>Actinomycetes</taxon>
        <taxon>Mycobacteriales</taxon>
        <taxon>Nocardiaceae</taxon>
        <taxon>Rhodococcus</taxon>
    </lineage>
</organism>